<dbReference type="GO" id="GO:0043565">
    <property type="term" value="F:sequence-specific DNA binding"/>
    <property type="evidence" value="ECO:0007669"/>
    <property type="project" value="TreeGrafter"/>
</dbReference>
<dbReference type="RefSeq" id="WP_059313134.1">
    <property type="nucleotide sequence ID" value="NZ_CP013987.1"/>
</dbReference>
<evidence type="ECO:0000256" key="1">
    <source>
        <dbReference type="ARBA" id="ARBA00009437"/>
    </source>
</evidence>
<dbReference type="KEGG" id="por:APT59_00895"/>
<dbReference type="Pfam" id="PF03466">
    <property type="entry name" value="LysR_substrate"/>
    <property type="match status" value="1"/>
</dbReference>
<dbReference type="InterPro" id="IPR058163">
    <property type="entry name" value="LysR-type_TF_proteobact-type"/>
</dbReference>
<sequence>MIRFDDLGLFVRSAALGSFSRAAREADLLPGQVSAAIGRLERELGIRLFARSTRSLRLTAEGEAYLPYAREVLETLREGRERLQGESPELRGVLQVAAPSDLGRNLLLPWLAEFRQRHPGLTLRLYVSDQQADVYRDPVDIAIRYGRSQDDSLVALPLAPDNHRLLAAAPAYLARHGAPGRLDDLVEHACLLYQLHGRTYDKWSFPLAEGGQRQVGVSGPLQSDDAEVVRRWAVAGEGIVYKSWLDMRDDLETGRLVRVLPDQLGEPLPLQLFCPHRRQFSPAVRQLHGWLAERFAGLTGQP</sequence>
<dbReference type="PANTHER" id="PTHR30537:SF21">
    <property type="entry name" value="HTH-TYPE TRANSCRIPTIONAL REGULATOR SINR-RELATED"/>
    <property type="match status" value="1"/>
</dbReference>
<dbReference type="InterPro" id="IPR036388">
    <property type="entry name" value="WH-like_DNA-bd_sf"/>
</dbReference>
<dbReference type="InterPro" id="IPR005119">
    <property type="entry name" value="LysR_subst-bd"/>
</dbReference>
<dbReference type="GO" id="GO:0006351">
    <property type="term" value="P:DNA-templated transcription"/>
    <property type="evidence" value="ECO:0007669"/>
    <property type="project" value="TreeGrafter"/>
</dbReference>
<proteinExistence type="inferred from homology"/>
<dbReference type="SUPFAM" id="SSF53850">
    <property type="entry name" value="Periplasmic binding protein-like II"/>
    <property type="match status" value="1"/>
</dbReference>
<evidence type="ECO:0000256" key="3">
    <source>
        <dbReference type="ARBA" id="ARBA00023125"/>
    </source>
</evidence>
<dbReference type="AlphaFoldDB" id="A0A0U4WEU1"/>
<evidence type="ECO:0000313" key="7">
    <source>
        <dbReference type="Proteomes" id="UP000064137"/>
    </source>
</evidence>
<dbReference type="InterPro" id="IPR036390">
    <property type="entry name" value="WH_DNA-bd_sf"/>
</dbReference>
<keyword evidence="3" id="KW-0238">DNA-binding</keyword>
<gene>
    <name evidence="6" type="ORF">APT59_00895</name>
</gene>
<keyword evidence="2" id="KW-0805">Transcription regulation</keyword>
<organism evidence="6 7">
    <name type="scientific">Pseudomonas oryzihabitans</name>
    <dbReference type="NCBI Taxonomy" id="47885"/>
    <lineage>
        <taxon>Bacteria</taxon>
        <taxon>Pseudomonadati</taxon>
        <taxon>Pseudomonadota</taxon>
        <taxon>Gammaproteobacteria</taxon>
        <taxon>Pseudomonadales</taxon>
        <taxon>Pseudomonadaceae</taxon>
        <taxon>Pseudomonas</taxon>
    </lineage>
</organism>
<protein>
    <submittedName>
        <fullName evidence="6">LysR family transcriptional regulator</fullName>
    </submittedName>
</protein>
<dbReference type="PROSITE" id="PS50931">
    <property type="entry name" value="HTH_LYSR"/>
    <property type="match status" value="1"/>
</dbReference>
<evidence type="ECO:0000256" key="4">
    <source>
        <dbReference type="ARBA" id="ARBA00023163"/>
    </source>
</evidence>
<dbReference type="PANTHER" id="PTHR30537">
    <property type="entry name" value="HTH-TYPE TRANSCRIPTIONAL REGULATOR"/>
    <property type="match status" value="1"/>
</dbReference>
<dbReference type="InterPro" id="IPR000847">
    <property type="entry name" value="LysR_HTH_N"/>
</dbReference>
<feature type="domain" description="HTH lysR-type" evidence="5">
    <location>
        <begin position="2"/>
        <end position="59"/>
    </location>
</feature>
<dbReference type="Proteomes" id="UP000064137">
    <property type="component" value="Chromosome"/>
</dbReference>
<dbReference type="Pfam" id="PF00126">
    <property type="entry name" value="HTH_1"/>
    <property type="match status" value="1"/>
</dbReference>
<accession>A0A0U4WEU1</accession>
<dbReference type="OrthoDB" id="9786526at2"/>
<comment type="similarity">
    <text evidence="1">Belongs to the LysR transcriptional regulatory family.</text>
</comment>
<name>A0A0U4WEU1_9PSED</name>
<reference evidence="6 7" key="1">
    <citation type="submission" date="2016-01" db="EMBL/GenBank/DDBJ databases">
        <title>Annotation of Pseudomonas oryzihabitans USDA-ARS-USMARC-56511.</title>
        <authorList>
            <person name="Harhay G.P."/>
            <person name="Harhay D.M."/>
            <person name="Smith T.P.L."/>
            <person name="Bono J.L."/>
            <person name="Heaton M.P."/>
            <person name="Clawson M.L."/>
            <person name="Chitko-Mckown C.G."/>
            <person name="Capik S.F."/>
            <person name="DeDonder K.D."/>
            <person name="Apley M.D."/>
            <person name="Lubbers B.V."/>
            <person name="White B.J."/>
            <person name="Larson R.L."/>
        </authorList>
    </citation>
    <scope>NUCLEOTIDE SEQUENCE [LARGE SCALE GENOMIC DNA]</scope>
    <source>
        <strain evidence="6 7">USDA-ARS-USMARC-56511</strain>
    </source>
</reference>
<dbReference type="EMBL" id="CP013987">
    <property type="protein sequence ID" value="ALZ82828.1"/>
    <property type="molecule type" value="Genomic_DNA"/>
</dbReference>
<dbReference type="Gene3D" id="1.10.10.10">
    <property type="entry name" value="Winged helix-like DNA-binding domain superfamily/Winged helix DNA-binding domain"/>
    <property type="match status" value="1"/>
</dbReference>
<evidence type="ECO:0000313" key="6">
    <source>
        <dbReference type="EMBL" id="ALZ82828.1"/>
    </source>
</evidence>
<keyword evidence="4" id="KW-0804">Transcription</keyword>
<dbReference type="CDD" id="cd08422">
    <property type="entry name" value="PBP2_CrgA_like"/>
    <property type="match status" value="1"/>
</dbReference>
<dbReference type="SUPFAM" id="SSF46785">
    <property type="entry name" value="Winged helix' DNA-binding domain"/>
    <property type="match status" value="1"/>
</dbReference>
<dbReference type="Gene3D" id="3.40.190.290">
    <property type="match status" value="1"/>
</dbReference>
<evidence type="ECO:0000259" key="5">
    <source>
        <dbReference type="PROSITE" id="PS50931"/>
    </source>
</evidence>
<dbReference type="GO" id="GO:0003700">
    <property type="term" value="F:DNA-binding transcription factor activity"/>
    <property type="evidence" value="ECO:0007669"/>
    <property type="project" value="InterPro"/>
</dbReference>
<dbReference type="FunFam" id="1.10.10.10:FF:000001">
    <property type="entry name" value="LysR family transcriptional regulator"/>
    <property type="match status" value="1"/>
</dbReference>
<evidence type="ECO:0000256" key="2">
    <source>
        <dbReference type="ARBA" id="ARBA00023015"/>
    </source>
</evidence>
<dbReference type="FunFam" id="3.40.190.290:FF:000001">
    <property type="entry name" value="Transcriptional regulator, LysR family"/>
    <property type="match status" value="1"/>
</dbReference>